<sequence>MVLSLSLAGYEEYQDVEVMMLCVLLVMVGMFRAQARTGPDNSSDFDRAYCYKARIRSTVLQGLPFGGVPTVLALDFMCFLVLLFVFSILRKVAWDYGRLALVTDADSIKEKVESTFKTARLDQASVLSTMDPAAASGDLAFLSSALRFQFLIEKGSGDAYPSVEPPPPPRPLHLRHGSAKAIGSQIRNRI</sequence>
<feature type="transmembrane region" description="Helical" evidence="1">
    <location>
        <begin position="70"/>
        <end position="89"/>
    </location>
</feature>
<protein>
    <submittedName>
        <fullName evidence="2">Uncharacterized protein</fullName>
    </submittedName>
</protein>
<comment type="caution">
    <text evidence="2">The sequence shown here is derived from an EMBL/GenBank/DDBJ whole genome shotgun (WGS) entry which is preliminary data.</text>
</comment>
<dbReference type="AlphaFoldDB" id="A0A8T2MZ62"/>
<keyword evidence="1" id="KW-0812">Transmembrane</keyword>
<evidence type="ECO:0000313" key="3">
    <source>
        <dbReference type="Proteomes" id="UP000824540"/>
    </source>
</evidence>
<keyword evidence="1" id="KW-0472">Membrane</keyword>
<name>A0A8T2MZ62_9TELE</name>
<evidence type="ECO:0000313" key="2">
    <source>
        <dbReference type="EMBL" id="KAG9329687.1"/>
    </source>
</evidence>
<organism evidence="2 3">
    <name type="scientific">Albula glossodonta</name>
    <name type="common">roundjaw bonefish</name>
    <dbReference type="NCBI Taxonomy" id="121402"/>
    <lineage>
        <taxon>Eukaryota</taxon>
        <taxon>Metazoa</taxon>
        <taxon>Chordata</taxon>
        <taxon>Craniata</taxon>
        <taxon>Vertebrata</taxon>
        <taxon>Euteleostomi</taxon>
        <taxon>Actinopterygii</taxon>
        <taxon>Neopterygii</taxon>
        <taxon>Teleostei</taxon>
        <taxon>Albuliformes</taxon>
        <taxon>Albulidae</taxon>
        <taxon>Albula</taxon>
    </lineage>
</organism>
<dbReference type="Proteomes" id="UP000824540">
    <property type="component" value="Unassembled WGS sequence"/>
</dbReference>
<dbReference type="OrthoDB" id="9907595at2759"/>
<proteinExistence type="predicted"/>
<gene>
    <name evidence="2" type="ORF">JZ751_030058</name>
</gene>
<reference evidence="2" key="1">
    <citation type="thesis" date="2021" institute="BYU ScholarsArchive" country="Provo, UT, USA">
        <title>Applications of and Algorithms for Genome Assembly and Genomic Analyses with an Emphasis on Marine Teleosts.</title>
        <authorList>
            <person name="Pickett B.D."/>
        </authorList>
    </citation>
    <scope>NUCLEOTIDE SEQUENCE</scope>
    <source>
        <strain evidence="2">HI-2016</strain>
    </source>
</reference>
<keyword evidence="1" id="KW-1133">Transmembrane helix</keyword>
<accession>A0A8T2MZ62</accession>
<dbReference type="EMBL" id="JAFBMS010000998">
    <property type="protein sequence ID" value="KAG9329687.1"/>
    <property type="molecule type" value="Genomic_DNA"/>
</dbReference>
<evidence type="ECO:0000256" key="1">
    <source>
        <dbReference type="SAM" id="Phobius"/>
    </source>
</evidence>
<keyword evidence="3" id="KW-1185">Reference proteome</keyword>